<dbReference type="EMBL" id="WTYW01000003">
    <property type="protein sequence ID" value="MXO86485.1"/>
    <property type="molecule type" value="Genomic_DNA"/>
</dbReference>
<gene>
    <name evidence="1" type="ORF">GRI38_10660</name>
</gene>
<name>A0A844ZF32_9SPHN</name>
<proteinExistence type="predicted"/>
<dbReference type="AlphaFoldDB" id="A0A844ZF32"/>
<sequence>MSDQQKPHEQARFWGQDPRFAVIGDDHYPVLLMEYLTGENYSEDFTEFDGYREQFFALAERRGIALLVEETGEEWQMKSFRKLSDVEMPSKMFRCKVGLECTSLETD</sequence>
<reference evidence="1 2" key="1">
    <citation type="submission" date="2019-12" db="EMBL/GenBank/DDBJ databases">
        <title>Genomic-based taxomic classification of the family Erythrobacteraceae.</title>
        <authorList>
            <person name="Xu L."/>
        </authorList>
    </citation>
    <scope>NUCLEOTIDE SEQUENCE [LARGE SCALE GENOMIC DNA]</scope>
    <source>
        <strain evidence="1 2">MCCC 1A09962</strain>
    </source>
</reference>
<evidence type="ECO:0000313" key="2">
    <source>
        <dbReference type="Proteomes" id="UP000433104"/>
    </source>
</evidence>
<evidence type="ECO:0000313" key="1">
    <source>
        <dbReference type="EMBL" id="MXO86485.1"/>
    </source>
</evidence>
<dbReference type="Proteomes" id="UP000433104">
    <property type="component" value="Unassembled WGS sequence"/>
</dbReference>
<comment type="caution">
    <text evidence="1">The sequence shown here is derived from an EMBL/GenBank/DDBJ whole genome shotgun (WGS) entry which is preliminary data.</text>
</comment>
<protein>
    <submittedName>
        <fullName evidence="1">Uncharacterized protein</fullName>
    </submittedName>
</protein>
<keyword evidence="2" id="KW-1185">Reference proteome</keyword>
<dbReference type="RefSeq" id="WP_160683533.1">
    <property type="nucleotide sequence ID" value="NZ_WTYW01000003.1"/>
</dbReference>
<organism evidence="1 2">
    <name type="scientific">Parapontixanthobacter aurantiacus</name>
    <dbReference type="NCBI Taxonomy" id="1463599"/>
    <lineage>
        <taxon>Bacteria</taxon>
        <taxon>Pseudomonadati</taxon>
        <taxon>Pseudomonadota</taxon>
        <taxon>Alphaproteobacteria</taxon>
        <taxon>Sphingomonadales</taxon>
        <taxon>Erythrobacteraceae</taxon>
        <taxon>Parapontixanthobacter</taxon>
    </lineage>
</organism>
<dbReference type="OrthoDB" id="9802175at2"/>
<accession>A0A844ZF32</accession>